<keyword evidence="2" id="KW-1185">Reference proteome</keyword>
<evidence type="ECO:0000313" key="2">
    <source>
        <dbReference type="Proteomes" id="UP001589608"/>
    </source>
</evidence>
<protein>
    <submittedName>
        <fullName evidence="1">Uncharacterized protein</fullName>
    </submittedName>
</protein>
<dbReference type="Proteomes" id="UP001589608">
    <property type="component" value="Unassembled WGS sequence"/>
</dbReference>
<dbReference type="EMBL" id="JBHMCA010000090">
    <property type="protein sequence ID" value="MFB9451786.1"/>
    <property type="molecule type" value="Genomic_DNA"/>
</dbReference>
<organism evidence="1 2">
    <name type="scientific">Dactylosporangium vinaceum</name>
    <dbReference type="NCBI Taxonomy" id="53362"/>
    <lineage>
        <taxon>Bacteria</taxon>
        <taxon>Bacillati</taxon>
        <taxon>Actinomycetota</taxon>
        <taxon>Actinomycetes</taxon>
        <taxon>Micromonosporales</taxon>
        <taxon>Micromonosporaceae</taxon>
        <taxon>Dactylosporangium</taxon>
    </lineage>
</organism>
<sequence>MSKAALATRIDQALLPDPRRVIVKLFMPGEDAVLVDRRIHALVDRVADLIAAMTPTRAPVRT</sequence>
<accession>A0ABV5MSC9</accession>
<proteinExistence type="predicted"/>
<evidence type="ECO:0000313" key="1">
    <source>
        <dbReference type="EMBL" id="MFB9451786.1"/>
    </source>
</evidence>
<comment type="caution">
    <text evidence="1">The sequence shown here is derived from an EMBL/GenBank/DDBJ whole genome shotgun (WGS) entry which is preliminary data.</text>
</comment>
<gene>
    <name evidence="1" type="ORF">ACFFTR_52745</name>
</gene>
<name>A0ABV5MSC9_9ACTN</name>
<reference evidence="1 2" key="1">
    <citation type="submission" date="2024-09" db="EMBL/GenBank/DDBJ databases">
        <authorList>
            <person name="Sun Q."/>
            <person name="Mori K."/>
        </authorList>
    </citation>
    <scope>NUCLEOTIDE SEQUENCE [LARGE SCALE GENOMIC DNA]</scope>
    <source>
        <strain evidence="1 2">JCM 3307</strain>
    </source>
</reference>
<dbReference type="RefSeq" id="WP_223104003.1">
    <property type="nucleotide sequence ID" value="NZ_CP061913.1"/>
</dbReference>